<evidence type="ECO:0000313" key="3">
    <source>
        <dbReference type="Proteomes" id="UP000287651"/>
    </source>
</evidence>
<feature type="non-terminal residue" evidence="2">
    <location>
        <position position="1"/>
    </location>
</feature>
<proteinExistence type="predicted"/>
<protein>
    <submittedName>
        <fullName evidence="2">Uncharacterized protein</fullName>
    </submittedName>
</protein>
<accession>A0A426YPI4</accession>
<feature type="compositionally biased region" description="Basic and acidic residues" evidence="1">
    <location>
        <begin position="221"/>
        <end position="234"/>
    </location>
</feature>
<gene>
    <name evidence="2" type="ORF">B296_00048445</name>
</gene>
<sequence length="265" mass="29260">PEIAGANVPERWRGWRLGRRPRFRCSGKRKDVKVAATVSALFGRSVLISLVPLVDEADVATVDELESTIKSARDRKRWKFTIIVGSSPKVSGACREFVGSSLKVTGACREFNGSSLRVIGGLLGVRRKLTEGLAFRGMVNPLRERHHEDKLILHGVKDEESFEAHTPYLRKAFDKGTKVIQLAKAKLESEDLSTGQEDVEAGMVRVTGELDYFSAHIRLREPGKSEDKAEERTSMESSIPCSHGGRALVVKGAEEVENAEANSKY</sequence>
<feature type="region of interest" description="Disordered" evidence="1">
    <location>
        <begin position="221"/>
        <end position="243"/>
    </location>
</feature>
<organism evidence="2 3">
    <name type="scientific">Ensete ventricosum</name>
    <name type="common">Abyssinian banana</name>
    <name type="synonym">Musa ensete</name>
    <dbReference type="NCBI Taxonomy" id="4639"/>
    <lineage>
        <taxon>Eukaryota</taxon>
        <taxon>Viridiplantae</taxon>
        <taxon>Streptophyta</taxon>
        <taxon>Embryophyta</taxon>
        <taxon>Tracheophyta</taxon>
        <taxon>Spermatophyta</taxon>
        <taxon>Magnoliopsida</taxon>
        <taxon>Liliopsida</taxon>
        <taxon>Zingiberales</taxon>
        <taxon>Musaceae</taxon>
        <taxon>Ensete</taxon>
    </lineage>
</organism>
<name>A0A426YPI4_ENSVE</name>
<dbReference type="Proteomes" id="UP000287651">
    <property type="component" value="Unassembled WGS sequence"/>
</dbReference>
<reference evidence="2 3" key="1">
    <citation type="journal article" date="2014" name="Agronomy (Basel)">
        <title>A Draft Genome Sequence for Ensete ventricosum, the Drought-Tolerant Tree Against Hunger.</title>
        <authorList>
            <person name="Harrison J."/>
            <person name="Moore K.A."/>
            <person name="Paszkiewicz K."/>
            <person name="Jones T."/>
            <person name="Grant M."/>
            <person name="Ambacheew D."/>
            <person name="Muzemil S."/>
            <person name="Studholme D.J."/>
        </authorList>
    </citation>
    <scope>NUCLEOTIDE SEQUENCE [LARGE SCALE GENOMIC DNA]</scope>
</reference>
<comment type="caution">
    <text evidence="2">The sequence shown here is derived from an EMBL/GenBank/DDBJ whole genome shotgun (WGS) entry which is preliminary data.</text>
</comment>
<dbReference type="EMBL" id="AMZH03011046">
    <property type="protein sequence ID" value="RRT53626.1"/>
    <property type="molecule type" value="Genomic_DNA"/>
</dbReference>
<evidence type="ECO:0000256" key="1">
    <source>
        <dbReference type="SAM" id="MobiDB-lite"/>
    </source>
</evidence>
<dbReference type="AlphaFoldDB" id="A0A426YPI4"/>
<evidence type="ECO:0000313" key="2">
    <source>
        <dbReference type="EMBL" id="RRT53626.1"/>
    </source>
</evidence>